<proteinExistence type="predicted"/>
<keyword evidence="3" id="KW-0418">Kinase</keyword>
<dbReference type="Proteomes" id="UP001465976">
    <property type="component" value="Unassembled WGS sequence"/>
</dbReference>
<protein>
    <submittedName>
        <fullName evidence="3">Protein kinase</fullName>
        <ecNumber evidence="3">2.7.11.1</ecNumber>
    </submittedName>
</protein>
<dbReference type="PANTHER" id="PTHR14030">
    <property type="entry name" value="MITOTIC CHECKPOINT SERINE/THREONINE-PROTEIN KINASE BUB1"/>
    <property type="match status" value="1"/>
</dbReference>
<name>A0ABR3FUJ4_9AGAR</name>
<dbReference type="InterPro" id="IPR015661">
    <property type="entry name" value="Bub1/Mad3"/>
</dbReference>
<evidence type="ECO:0000256" key="1">
    <source>
        <dbReference type="SAM" id="MobiDB-lite"/>
    </source>
</evidence>
<dbReference type="Pfam" id="PF08311">
    <property type="entry name" value="Mad3_BUB1_I"/>
    <property type="match status" value="1"/>
</dbReference>
<feature type="domain" description="BUB1 N-terminal" evidence="2">
    <location>
        <begin position="63"/>
        <end position="224"/>
    </location>
</feature>
<feature type="region of interest" description="Disordered" evidence="1">
    <location>
        <begin position="299"/>
        <end position="430"/>
    </location>
</feature>
<dbReference type="PROSITE" id="PS51489">
    <property type="entry name" value="BUB1_N"/>
    <property type="match status" value="1"/>
</dbReference>
<evidence type="ECO:0000259" key="2">
    <source>
        <dbReference type="PROSITE" id="PS51489"/>
    </source>
</evidence>
<feature type="compositionally biased region" description="Low complexity" evidence="1">
    <location>
        <begin position="321"/>
        <end position="330"/>
    </location>
</feature>
<evidence type="ECO:0000313" key="3">
    <source>
        <dbReference type="EMBL" id="KAL0579000.1"/>
    </source>
</evidence>
<dbReference type="Gene3D" id="1.25.40.430">
    <property type="match status" value="1"/>
</dbReference>
<dbReference type="SMART" id="SM00777">
    <property type="entry name" value="Mad3_BUB1_I"/>
    <property type="match status" value="1"/>
</dbReference>
<evidence type="ECO:0000313" key="4">
    <source>
        <dbReference type="Proteomes" id="UP001465976"/>
    </source>
</evidence>
<comment type="caution">
    <text evidence="3">The sequence shown here is derived from an EMBL/GenBank/DDBJ whole genome shotgun (WGS) entry which is preliminary data.</text>
</comment>
<dbReference type="EC" id="2.7.11.1" evidence="3"/>
<sequence>MSDVFSNDAPAVVDCDVLEAAKENIQPLASGRRVTALSSILATPHAQREPKLNATRNRLRINIELALGDEEDDPLEAYCTLVNWTLENYPQGQSAESGLLELLEEATRVLKDDRKGQWRKEIKYLKLWMLYASFVEKPGMIYRFLLANEIGTNDALLYEEYAAILERDGRRKEADRIYALGIARKVTHVERLKSKHADFQKRMMCSPPAPTTTPANSSNTATTSRRTILSTTSASAPLQSSSSSLTPSSRTPSRPAAPPASNVPLRVFVDPTGEAAQSAEVETNSWPDIGTRKTRVKENVPETKKMTGSTIRQAGKTRRLASASSGSSTSKIVPYRDPEPGESPPPSTPRLGNEGHPASTPAKGKFVPYTDQDAAVPPSAQKFTPFRDESTSGGSSSSSAVPGSVMKAKKPDIASSASEAEALRKDPLKNYDLAAVGDAYED</sequence>
<dbReference type="PANTHER" id="PTHR14030:SF4">
    <property type="entry name" value="BUB1 KINASE, ISOFORM A-RELATED"/>
    <property type="match status" value="1"/>
</dbReference>
<feature type="compositionally biased region" description="Low complexity" evidence="1">
    <location>
        <begin position="212"/>
        <end position="254"/>
    </location>
</feature>
<feature type="region of interest" description="Disordered" evidence="1">
    <location>
        <begin position="198"/>
        <end position="265"/>
    </location>
</feature>
<dbReference type="InterPro" id="IPR013212">
    <property type="entry name" value="Mad3/Bub1_I"/>
</dbReference>
<feature type="compositionally biased region" description="Low complexity" evidence="1">
    <location>
        <begin position="391"/>
        <end position="404"/>
    </location>
</feature>
<accession>A0ABR3FUJ4</accession>
<organism evidence="3 4">
    <name type="scientific">Marasmius crinis-equi</name>
    <dbReference type="NCBI Taxonomy" id="585013"/>
    <lineage>
        <taxon>Eukaryota</taxon>
        <taxon>Fungi</taxon>
        <taxon>Dikarya</taxon>
        <taxon>Basidiomycota</taxon>
        <taxon>Agaricomycotina</taxon>
        <taxon>Agaricomycetes</taxon>
        <taxon>Agaricomycetidae</taxon>
        <taxon>Agaricales</taxon>
        <taxon>Marasmiineae</taxon>
        <taxon>Marasmiaceae</taxon>
        <taxon>Marasmius</taxon>
    </lineage>
</organism>
<keyword evidence="3" id="KW-0808">Transferase</keyword>
<reference evidence="3 4" key="1">
    <citation type="submission" date="2024-02" db="EMBL/GenBank/DDBJ databases">
        <title>A draft genome for the cacao thread blight pathogen Marasmius crinis-equi.</title>
        <authorList>
            <person name="Cohen S.P."/>
            <person name="Baruah I.K."/>
            <person name="Amoako-Attah I."/>
            <person name="Bukari Y."/>
            <person name="Meinhardt L.W."/>
            <person name="Bailey B.A."/>
        </authorList>
    </citation>
    <scope>NUCLEOTIDE SEQUENCE [LARGE SCALE GENOMIC DNA]</scope>
    <source>
        <strain evidence="3 4">GH-76</strain>
    </source>
</reference>
<keyword evidence="4" id="KW-1185">Reference proteome</keyword>
<dbReference type="EMBL" id="JBAHYK010000075">
    <property type="protein sequence ID" value="KAL0579000.1"/>
    <property type="molecule type" value="Genomic_DNA"/>
</dbReference>
<dbReference type="GO" id="GO:0004674">
    <property type="term" value="F:protein serine/threonine kinase activity"/>
    <property type="evidence" value="ECO:0007669"/>
    <property type="project" value="UniProtKB-EC"/>
</dbReference>
<gene>
    <name evidence="3" type="primary">BUB1_2</name>
    <name evidence="3" type="ORF">V5O48_002995</name>
</gene>